<dbReference type="RefSeq" id="WP_101395793.1">
    <property type="nucleotide sequence ID" value="NZ_PJNE01000001.1"/>
</dbReference>
<reference evidence="3 4" key="1">
    <citation type="submission" date="2017-12" db="EMBL/GenBank/DDBJ databases">
        <title>Sequencing the genomes of 1000 Actinobacteria strains.</title>
        <authorList>
            <person name="Klenk H.-P."/>
        </authorList>
    </citation>
    <scope>NUCLEOTIDE SEQUENCE [LARGE SCALE GENOMIC DNA]</scope>
    <source>
        <strain evidence="3 4">DSM 12806</strain>
    </source>
</reference>
<dbReference type="InterPro" id="IPR045931">
    <property type="entry name" value="DUF6350"/>
</dbReference>
<dbReference type="Proteomes" id="UP000233781">
    <property type="component" value="Unassembled WGS sequence"/>
</dbReference>
<name>A0A2N3YKH0_9MICO</name>
<keyword evidence="2" id="KW-0812">Transmembrane</keyword>
<feature type="transmembrane region" description="Helical" evidence="2">
    <location>
        <begin position="215"/>
        <end position="236"/>
    </location>
</feature>
<keyword evidence="4" id="KW-1185">Reference proteome</keyword>
<feature type="region of interest" description="Disordered" evidence="1">
    <location>
        <begin position="1"/>
        <end position="24"/>
    </location>
</feature>
<sequence>MTVTDRLRATLPGGGTTGDGPSRWGPGWRRSGLLGLLTALLSSALMLVPVVVAWRQDPLAGSDAGSALDVGASLWLLASGAQLTAGAATVSLTPLLGLAVVVGLAWLGARESVVSVSTEGEHWARMLPRPLAAAVAAWWGGYALVVVVGWALAGTGPFPPQPWSMILPLVMVPGLALLLVLRAVGDDDPDALGPRLVPPLPDVLRRGVGAGLAGAWLLLGVGMLVVVGALVLAWPQVQAIAADLGARGSGAWVLDLGQLSVLPNLAVWVVSFLAGPGFSVVDGASVSWGGVEGGLLPMVPVLGAMPQPGGVPALVGVVAFLLVVAVGAWVGKRAVATVARLSRLRTKVLVAFSGCATTALALALVDGVAGGSLGQFRLADVGAPALELGLVLFAELFLGALVHVLRDAWRLRR</sequence>
<feature type="transmembrane region" description="Helical" evidence="2">
    <location>
        <begin position="131"/>
        <end position="153"/>
    </location>
</feature>
<feature type="transmembrane region" description="Helical" evidence="2">
    <location>
        <begin position="344"/>
        <end position="365"/>
    </location>
</feature>
<evidence type="ECO:0000313" key="3">
    <source>
        <dbReference type="EMBL" id="PKW27353.1"/>
    </source>
</evidence>
<accession>A0A2N3YKH0</accession>
<evidence type="ECO:0000313" key="4">
    <source>
        <dbReference type="Proteomes" id="UP000233781"/>
    </source>
</evidence>
<feature type="transmembrane region" description="Helical" evidence="2">
    <location>
        <begin position="385"/>
        <end position="405"/>
    </location>
</feature>
<evidence type="ECO:0000256" key="2">
    <source>
        <dbReference type="SAM" id="Phobius"/>
    </source>
</evidence>
<proteinExistence type="predicted"/>
<evidence type="ECO:0000256" key="1">
    <source>
        <dbReference type="SAM" id="MobiDB-lite"/>
    </source>
</evidence>
<comment type="caution">
    <text evidence="3">The sequence shown here is derived from an EMBL/GenBank/DDBJ whole genome shotgun (WGS) entry which is preliminary data.</text>
</comment>
<dbReference type="AlphaFoldDB" id="A0A2N3YKH0"/>
<keyword evidence="2" id="KW-0472">Membrane</keyword>
<dbReference type="EMBL" id="PJNE01000001">
    <property type="protein sequence ID" value="PKW27353.1"/>
    <property type="molecule type" value="Genomic_DNA"/>
</dbReference>
<protein>
    <submittedName>
        <fullName evidence="3">Uncharacterized protein</fullName>
    </submittedName>
</protein>
<organism evidence="3 4">
    <name type="scientific">Phycicoccus duodecadis</name>
    <dbReference type="NCBI Taxonomy" id="173053"/>
    <lineage>
        <taxon>Bacteria</taxon>
        <taxon>Bacillati</taxon>
        <taxon>Actinomycetota</taxon>
        <taxon>Actinomycetes</taxon>
        <taxon>Micrococcales</taxon>
        <taxon>Intrasporangiaceae</taxon>
        <taxon>Phycicoccus</taxon>
    </lineage>
</organism>
<feature type="transmembrane region" description="Helical" evidence="2">
    <location>
        <begin position="165"/>
        <end position="185"/>
    </location>
</feature>
<keyword evidence="2" id="KW-1133">Transmembrane helix</keyword>
<gene>
    <name evidence="3" type="ORF">ATL31_2194</name>
</gene>
<feature type="transmembrane region" description="Helical" evidence="2">
    <location>
        <begin position="33"/>
        <end position="54"/>
    </location>
</feature>
<dbReference type="Pfam" id="PF19877">
    <property type="entry name" value="DUF6350"/>
    <property type="match status" value="1"/>
</dbReference>
<feature type="transmembrane region" description="Helical" evidence="2">
    <location>
        <begin position="311"/>
        <end position="332"/>
    </location>
</feature>
<dbReference type="OrthoDB" id="4843046at2"/>
<feature type="transmembrane region" description="Helical" evidence="2">
    <location>
        <begin position="74"/>
        <end position="107"/>
    </location>
</feature>